<feature type="compositionally biased region" description="Basic and acidic residues" evidence="1">
    <location>
        <begin position="238"/>
        <end position="257"/>
    </location>
</feature>
<evidence type="ECO:0000256" key="1">
    <source>
        <dbReference type="SAM" id="MobiDB-lite"/>
    </source>
</evidence>
<dbReference type="EMBL" id="CAJHUC010002943">
    <property type="protein sequence ID" value="CAD7704694.1"/>
    <property type="molecule type" value="Genomic_DNA"/>
</dbReference>
<name>A0A8S1JFF0_9CHLO</name>
<evidence type="ECO:0000256" key="2">
    <source>
        <dbReference type="SAM" id="Phobius"/>
    </source>
</evidence>
<comment type="caution">
    <text evidence="3">The sequence shown here is derived from an EMBL/GenBank/DDBJ whole genome shotgun (WGS) entry which is preliminary data.</text>
</comment>
<evidence type="ECO:0000313" key="3">
    <source>
        <dbReference type="EMBL" id="CAD7704694.1"/>
    </source>
</evidence>
<gene>
    <name evidence="3" type="ORF">OSTQU699_LOCUS10049</name>
</gene>
<keyword evidence="2" id="KW-0472">Membrane</keyword>
<protein>
    <submittedName>
        <fullName evidence="3">Uncharacterized protein</fullName>
    </submittedName>
</protein>
<keyword evidence="2" id="KW-1133">Transmembrane helix</keyword>
<dbReference type="Proteomes" id="UP000708148">
    <property type="component" value="Unassembled WGS sequence"/>
</dbReference>
<dbReference type="AlphaFoldDB" id="A0A8S1JFF0"/>
<sequence length="257" mass="28693">MGTRATGPPLRPPLPALPRPSHQTLLPGAVPRRPQPPCGHRRLHVAHPAIHPPRHRASPLARAARDVPGDPFDDFDAQFESMSADMYRMQRRMDAEMERMMRESREVQRRALERVQESQPGVRIERREESYPGGYSYSESVVVSSGGMVVAHQAPAPLFGSIGVFALALVACIYAVGTALFNRNFKATAFREGSRWRLSALWPWLLIVSPKFRRQFWAAVRARGGPSELPTSDIEIEVPSRREGEESRGNGDAVRDG</sequence>
<keyword evidence="4" id="KW-1185">Reference proteome</keyword>
<reference evidence="3" key="1">
    <citation type="submission" date="2020-12" db="EMBL/GenBank/DDBJ databases">
        <authorList>
            <person name="Iha C."/>
        </authorList>
    </citation>
    <scope>NUCLEOTIDE SEQUENCE</scope>
</reference>
<proteinExistence type="predicted"/>
<organism evidence="3 4">
    <name type="scientific">Ostreobium quekettii</name>
    <dbReference type="NCBI Taxonomy" id="121088"/>
    <lineage>
        <taxon>Eukaryota</taxon>
        <taxon>Viridiplantae</taxon>
        <taxon>Chlorophyta</taxon>
        <taxon>core chlorophytes</taxon>
        <taxon>Ulvophyceae</taxon>
        <taxon>TCBD clade</taxon>
        <taxon>Bryopsidales</taxon>
        <taxon>Ostreobineae</taxon>
        <taxon>Ostreobiaceae</taxon>
        <taxon>Ostreobium</taxon>
    </lineage>
</organism>
<feature type="region of interest" description="Disordered" evidence="1">
    <location>
        <begin position="1"/>
        <end position="39"/>
    </location>
</feature>
<feature type="compositionally biased region" description="Pro residues" evidence="1">
    <location>
        <begin position="9"/>
        <end position="18"/>
    </location>
</feature>
<feature type="transmembrane region" description="Helical" evidence="2">
    <location>
        <begin position="158"/>
        <end position="181"/>
    </location>
</feature>
<keyword evidence="2" id="KW-0812">Transmembrane</keyword>
<feature type="region of interest" description="Disordered" evidence="1">
    <location>
        <begin position="224"/>
        <end position="257"/>
    </location>
</feature>
<evidence type="ECO:0000313" key="4">
    <source>
        <dbReference type="Proteomes" id="UP000708148"/>
    </source>
</evidence>
<accession>A0A8S1JFF0</accession>